<feature type="repeat" description="TPR" evidence="6">
    <location>
        <begin position="253"/>
        <end position="286"/>
    </location>
</feature>
<evidence type="ECO:0000256" key="7">
    <source>
        <dbReference type="SAM" id="Phobius"/>
    </source>
</evidence>
<protein>
    <recommendedName>
        <fullName evidence="2">histidine kinase</fullName>
        <ecNumber evidence="2">2.7.13.3</ecNumber>
    </recommendedName>
</protein>
<dbReference type="GO" id="GO:0005886">
    <property type="term" value="C:plasma membrane"/>
    <property type="evidence" value="ECO:0007669"/>
    <property type="project" value="TreeGrafter"/>
</dbReference>
<dbReference type="OrthoDB" id="9810447at2"/>
<dbReference type="EC" id="2.7.13.3" evidence="2"/>
<dbReference type="CDD" id="cd00075">
    <property type="entry name" value="HATPase"/>
    <property type="match status" value="1"/>
</dbReference>
<keyword evidence="4" id="KW-0808">Transferase</keyword>
<dbReference type="Pfam" id="PF02518">
    <property type="entry name" value="HATPase_c"/>
    <property type="match status" value="1"/>
</dbReference>
<feature type="signal peptide" evidence="8">
    <location>
        <begin position="1"/>
        <end position="18"/>
    </location>
</feature>
<evidence type="ECO:0000256" key="2">
    <source>
        <dbReference type="ARBA" id="ARBA00012438"/>
    </source>
</evidence>
<evidence type="ECO:0000256" key="5">
    <source>
        <dbReference type="ARBA" id="ARBA00022777"/>
    </source>
</evidence>
<dbReference type="AlphaFoldDB" id="A0A1D7QJ82"/>
<dbReference type="InterPro" id="IPR036890">
    <property type="entry name" value="HATPase_C_sf"/>
</dbReference>
<keyword evidence="6" id="KW-0802">TPR repeat</keyword>
<evidence type="ECO:0000256" key="4">
    <source>
        <dbReference type="ARBA" id="ARBA00022679"/>
    </source>
</evidence>
<dbReference type="CDD" id="cd00082">
    <property type="entry name" value="HisKA"/>
    <property type="match status" value="1"/>
</dbReference>
<dbReference type="InterPro" id="IPR005467">
    <property type="entry name" value="His_kinase_dom"/>
</dbReference>
<dbReference type="SUPFAM" id="SSF48452">
    <property type="entry name" value="TPR-like"/>
    <property type="match status" value="1"/>
</dbReference>
<sequence>MSFRISLLLLCLIYILSAASCRNTDGEPADHQVHFDTVINQATTYLGDGQNKRAISYLDSAYRAFPDPGVRDLYRKYDNLLNIYLNYDFNIPKARQYTDSIFNLLKGKETGYKNEYASGLFFLGEVLMAEKRYNEAFKVFYDGRLFANKNLEDCNLSTFSNKLGLVRYNQEEYLKAIPFFKEALIQNRNCKPVAGFDYLFILPQSYLNTIALCFEKSGQSDSALVYYQKALDFISQNKARFPKRKSFTEAANGVIYGNMGGIYIKEGQYQKAEESLKQSIGINDHVGYEIQDAQTAKLKLADLYIRHSDFVPAEKLLDEVQQYLSGKYGLGQRNINIRLRWVRLKYEYYDKKGEPMMAYPYLERSDFSRDSVIKAAGELKNLDVDKAFKDNEQKYRLALLNKDNQLKTAYLSAAVICMIMGMIILFFIWYNLKHSRRINKQISEQNINMQKTLSSLEQSQEENVKMMMIVAHDLRNPIGNITAMADLMLLENNRSEDDLSMLAMIKKSGQNSLLLVNDLLKVNSQIENLQKEPVDLYVLMNYCVNLLRHKAEEKKQQLVLDAVHVTISLNTEKMWRVMSNLIGNAVKFSPEAATIKVSIKEKKETVLIAVEDHGIGIPAAIKTKIFDMSGAGQRSGTAGEEPFGLGLAISRQIIETHGGRIWVESESEKGSVFYIELPL</sequence>
<dbReference type="SMART" id="SM00387">
    <property type="entry name" value="HATPase_c"/>
    <property type="match status" value="1"/>
</dbReference>
<dbReference type="GO" id="GO:0009927">
    <property type="term" value="F:histidine phosphotransfer kinase activity"/>
    <property type="evidence" value="ECO:0007669"/>
    <property type="project" value="TreeGrafter"/>
</dbReference>
<gene>
    <name evidence="10" type="ORF">BFS30_17020</name>
</gene>
<feature type="chain" id="PRO_5009098678" description="histidine kinase" evidence="8">
    <location>
        <begin position="19"/>
        <end position="679"/>
    </location>
</feature>
<evidence type="ECO:0000256" key="8">
    <source>
        <dbReference type="SAM" id="SignalP"/>
    </source>
</evidence>
<keyword evidence="3" id="KW-0597">Phosphoprotein</keyword>
<dbReference type="PANTHER" id="PTHR43047">
    <property type="entry name" value="TWO-COMPONENT HISTIDINE PROTEIN KINASE"/>
    <property type="match status" value="1"/>
</dbReference>
<dbReference type="InterPro" id="IPR019734">
    <property type="entry name" value="TPR_rpt"/>
</dbReference>
<dbReference type="PROSITE" id="PS51257">
    <property type="entry name" value="PROKAR_LIPOPROTEIN"/>
    <property type="match status" value="1"/>
</dbReference>
<feature type="domain" description="Histidine kinase" evidence="9">
    <location>
        <begin position="469"/>
        <end position="679"/>
    </location>
</feature>
<keyword evidence="8" id="KW-0732">Signal</keyword>
<keyword evidence="7" id="KW-1133">Transmembrane helix</keyword>
<dbReference type="PROSITE" id="PS50005">
    <property type="entry name" value="TPR"/>
    <property type="match status" value="1"/>
</dbReference>
<reference evidence="10 11" key="1">
    <citation type="submission" date="2016-08" db="EMBL/GenBank/DDBJ databases">
        <authorList>
            <person name="Seilhamer J.J."/>
        </authorList>
    </citation>
    <scope>NUCLEOTIDE SEQUENCE [LARGE SCALE GENOMIC DNA]</scope>
    <source>
        <strain evidence="10 11">DX4</strain>
    </source>
</reference>
<dbReference type="Proteomes" id="UP000094313">
    <property type="component" value="Chromosome"/>
</dbReference>
<proteinExistence type="predicted"/>
<comment type="catalytic activity">
    <reaction evidence="1">
        <text>ATP + protein L-histidine = ADP + protein N-phospho-L-histidine.</text>
        <dbReference type="EC" id="2.7.13.3"/>
    </reaction>
</comment>
<keyword evidence="7" id="KW-0812">Transmembrane</keyword>
<evidence type="ECO:0000313" key="11">
    <source>
        <dbReference type="Proteomes" id="UP000094313"/>
    </source>
</evidence>
<dbReference type="KEGG" id="psty:BFS30_17020"/>
<dbReference type="GO" id="GO:0000155">
    <property type="term" value="F:phosphorelay sensor kinase activity"/>
    <property type="evidence" value="ECO:0007669"/>
    <property type="project" value="InterPro"/>
</dbReference>
<accession>A0A1D7QJ82</accession>
<dbReference type="PRINTS" id="PR00344">
    <property type="entry name" value="BCTRLSENSOR"/>
</dbReference>
<feature type="transmembrane region" description="Helical" evidence="7">
    <location>
        <begin position="409"/>
        <end position="432"/>
    </location>
</feature>
<dbReference type="SUPFAM" id="SSF55874">
    <property type="entry name" value="ATPase domain of HSP90 chaperone/DNA topoisomerase II/histidine kinase"/>
    <property type="match status" value="1"/>
</dbReference>
<dbReference type="SUPFAM" id="SSF47384">
    <property type="entry name" value="Homodimeric domain of signal transducing histidine kinase"/>
    <property type="match status" value="1"/>
</dbReference>
<dbReference type="EMBL" id="CP017141">
    <property type="protein sequence ID" value="AOM78727.1"/>
    <property type="molecule type" value="Genomic_DNA"/>
</dbReference>
<dbReference type="SMART" id="SM00028">
    <property type="entry name" value="TPR"/>
    <property type="match status" value="5"/>
</dbReference>
<organism evidence="10 11">
    <name type="scientific">Pedobacter steynii</name>
    <dbReference type="NCBI Taxonomy" id="430522"/>
    <lineage>
        <taxon>Bacteria</taxon>
        <taxon>Pseudomonadati</taxon>
        <taxon>Bacteroidota</taxon>
        <taxon>Sphingobacteriia</taxon>
        <taxon>Sphingobacteriales</taxon>
        <taxon>Sphingobacteriaceae</taxon>
        <taxon>Pedobacter</taxon>
    </lineage>
</organism>
<dbReference type="InterPro" id="IPR003661">
    <property type="entry name" value="HisK_dim/P_dom"/>
</dbReference>
<dbReference type="Gene3D" id="1.10.287.130">
    <property type="match status" value="1"/>
</dbReference>
<dbReference type="FunFam" id="3.30.565.10:FF:000006">
    <property type="entry name" value="Sensor histidine kinase WalK"/>
    <property type="match status" value="1"/>
</dbReference>
<evidence type="ECO:0000256" key="1">
    <source>
        <dbReference type="ARBA" id="ARBA00000085"/>
    </source>
</evidence>
<evidence type="ECO:0000256" key="3">
    <source>
        <dbReference type="ARBA" id="ARBA00022553"/>
    </source>
</evidence>
<dbReference type="RefSeq" id="WP_069380391.1">
    <property type="nucleotide sequence ID" value="NZ_CP017141.1"/>
</dbReference>
<dbReference type="InterPro" id="IPR036097">
    <property type="entry name" value="HisK_dim/P_sf"/>
</dbReference>
<dbReference type="Pfam" id="PF13181">
    <property type="entry name" value="TPR_8"/>
    <property type="match status" value="1"/>
</dbReference>
<keyword evidence="11" id="KW-1185">Reference proteome</keyword>
<dbReference type="InterPro" id="IPR004358">
    <property type="entry name" value="Sig_transdc_His_kin-like_C"/>
</dbReference>
<evidence type="ECO:0000313" key="10">
    <source>
        <dbReference type="EMBL" id="AOM78727.1"/>
    </source>
</evidence>
<keyword evidence="7" id="KW-0472">Membrane</keyword>
<evidence type="ECO:0000259" key="9">
    <source>
        <dbReference type="PROSITE" id="PS50109"/>
    </source>
</evidence>
<dbReference type="PANTHER" id="PTHR43047:SF72">
    <property type="entry name" value="OSMOSENSING HISTIDINE PROTEIN KINASE SLN1"/>
    <property type="match status" value="1"/>
</dbReference>
<keyword evidence="5" id="KW-0418">Kinase</keyword>
<dbReference type="Pfam" id="PF00512">
    <property type="entry name" value="HisKA"/>
    <property type="match status" value="1"/>
</dbReference>
<dbReference type="Gene3D" id="3.30.565.10">
    <property type="entry name" value="Histidine kinase-like ATPase, C-terminal domain"/>
    <property type="match status" value="1"/>
</dbReference>
<dbReference type="PROSITE" id="PS50109">
    <property type="entry name" value="HIS_KIN"/>
    <property type="match status" value="1"/>
</dbReference>
<dbReference type="Gene3D" id="1.25.40.10">
    <property type="entry name" value="Tetratricopeptide repeat domain"/>
    <property type="match status" value="2"/>
</dbReference>
<dbReference type="InterPro" id="IPR011990">
    <property type="entry name" value="TPR-like_helical_dom_sf"/>
</dbReference>
<dbReference type="InterPro" id="IPR003594">
    <property type="entry name" value="HATPase_dom"/>
</dbReference>
<dbReference type="SMART" id="SM00388">
    <property type="entry name" value="HisKA"/>
    <property type="match status" value="1"/>
</dbReference>
<evidence type="ECO:0000256" key="6">
    <source>
        <dbReference type="PROSITE-ProRule" id="PRU00339"/>
    </source>
</evidence>
<name>A0A1D7QJ82_9SPHI</name>